<dbReference type="EMBL" id="FQXR01000009">
    <property type="protein sequence ID" value="SHI06959.1"/>
    <property type="molecule type" value="Genomic_DNA"/>
</dbReference>
<evidence type="ECO:0000256" key="1">
    <source>
        <dbReference type="ARBA" id="ARBA00001936"/>
    </source>
</evidence>
<gene>
    <name evidence="8" type="ORF">SAMN02745180_01982</name>
</gene>
<keyword evidence="5" id="KW-0460">Magnesium</keyword>
<evidence type="ECO:0000256" key="3">
    <source>
        <dbReference type="ARBA" id="ARBA00022723"/>
    </source>
</evidence>
<dbReference type="CDD" id="cd03426">
    <property type="entry name" value="NUDIX_CoAse_Nudt7"/>
    <property type="match status" value="1"/>
</dbReference>
<keyword evidence="9" id="KW-1185">Reference proteome</keyword>
<comment type="cofactor">
    <cofactor evidence="1">
        <name>Mn(2+)</name>
        <dbReference type="ChEBI" id="CHEBI:29035"/>
    </cofactor>
</comment>
<keyword evidence="6" id="KW-0464">Manganese</keyword>
<organism evidence="8 9">
    <name type="scientific">Sporanaerobacter acetigenes DSM 13106</name>
    <dbReference type="NCBI Taxonomy" id="1123281"/>
    <lineage>
        <taxon>Bacteria</taxon>
        <taxon>Bacillati</taxon>
        <taxon>Bacillota</taxon>
        <taxon>Tissierellia</taxon>
        <taxon>Tissierellales</taxon>
        <taxon>Sporanaerobacteraceae</taxon>
        <taxon>Sporanaerobacter</taxon>
    </lineage>
</organism>
<dbReference type="SUPFAM" id="SSF55811">
    <property type="entry name" value="Nudix"/>
    <property type="match status" value="1"/>
</dbReference>
<dbReference type="InterPro" id="IPR020084">
    <property type="entry name" value="NUDIX_hydrolase_CS"/>
</dbReference>
<dbReference type="Gene3D" id="3.90.79.10">
    <property type="entry name" value="Nucleoside Triphosphate Pyrophosphohydrolase"/>
    <property type="match status" value="1"/>
</dbReference>
<evidence type="ECO:0000256" key="4">
    <source>
        <dbReference type="ARBA" id="ARBA00022801"/>
    </source>
</evidence>
<dbReference type="Proteomes" id="UP000184389">
    <property type="component" value="Unassembled WGS sequence"/>
</dbReference>
<evidence type="ECO:0000313" key="9">
    <source>
        <dbReference type="Proteomes" id="UP000184389"/>
    </source>
</evidence>
<dbReference type="PANTHER" id="PTHR12992:SF11">
    <property type="entry name" value="MITOCHONDRIAL COENZYME A DIPHOSPHATASE NUDT8"/>
    <property type="match status" value="1"/>
</dbReference>
<dbReference type="PROSITE" id="PS00893">
    <property type="entry name" value="NUDIX_BOX"/>
    <property type="match status" value="1"/>
</dbReference>
<dbReference type="OrthoDB" id="9802805at2"/>
<dbReference type="AlphaFoldDB" id="A0A1M5Y4U9"/>
<evidence type="ECO:0000256" key="5">
    <source>
        <dbReference type="ARBA" id="ARBA00022842"/>
    </source>
</evidence>
<feature type="domain" description="Nudix hydrolase" evidence="7">
    <location>
        <begin position="21"/>
        <end position="156"/>
    </location>
</feature>
<dbReference type="STRING" id="1123281.SAMN02745180_01982"/>
<name>A0A1M5Y4U9_9FIRM</name>
<dbReference type="GO" id="GO:0046872">
    <property type="term" value="F:metal ion binding"/>
    <property type="evidence" value="ECO:0007669"/>
    <property type="project" value="UniProtKB-KW"/>
</dbReference>
<dbReference type="RefSeq" id="WP_072744636.1">
    <property type="nucleotide sequence ID" value="NZ_FQXR01000009.1"/>
</dbReference>
<sequence length="204" mass="23943">MNFDMIREKFHRRVSKPLDVKDNYAVLVPLIKKDGKIELLYEIRAENLKNQPGEISFPGGKVEIGENFKEAAARETCEELNICKENIEVIGHLDYLVSYSNISIYPFLGILHDTNFEDIKYSEDEVSSIFTVPFKFFMENEPKVYYIDLETSIGEKFPYEKIPGGKNYDWKQGKYSVYFYEYKKYTIWGMTAKITKNFIDIIKS</sequence>
<dbReference type="GO" id="GO:0010945">
    <property type="term" value="F:coenzyme A diphosphatase activity"/>
    <property type="evidence" value="ECO:0007669"/>
    <property type="project" value="InterPro"/>
</dbReference>
<accession>A0A1M5Y4U9</accession>
<protein>
    <submittedName>
        <fullName evidence="8">NUDIX domain-containing protein</fullName>
    </submittedName>
</protein>
<dbReference type="PROSITE" id="PS51462">
    <property type="entry name" value="NUDIX"/>
    <property type="match status" value="1"/>
</dbReference>
<evidence type="ECO:0000313" key="8">
    <source>
        <dbReference type="EMBL" id="SHI06959.1"/>
    </source>
</evidence>
<evidence type="ECO:0000256" key="2">
    <source>
        <dbReference type="ARBA" id="ARBA00001946"/>
    </source>
</evidence>
<dbReference type="InterPro" id="IPR015797">
    <property type="entry name" value="NUDIX_hydrolase-like_dom_sf"/>
</dbReference>
<dbReference type="PANTHER" id="PTHR12992">
    <property type="entry name" value="NUDIX HYDROLASE"/>
    <property type="match status" value="1"/>
</dbReference>
<dbReference type="Pfam" id="PF00293">
    <property type="entry name" value="NUDIX"/>
    <property type="match status" value="1"/>
</dbReference>
<proteinExistence type="predicted"/>
<reference evidence="8 9" key="1">
    <citation type="submission" date="2016-11" db="EMBL/GenBank/DDBJ databases">
        <authorList>
            <person name="Jaros S."/>
            <person name="Januszkiewicz K."/>
            <person name="Wedrychowicz H."/>
        </authorList>
    </citation>
    <scope>NUCLEOTIDE SEQUENCE [LARGE SCALE GENOMIC DNA]</scope>
    <source>
        <strain evidence="8 9">DSM 13106</strain>
    </source>
</reference>
<keyword evidence="3" id="KW-0479">Metal-binding</keyword>
<dbReference type="InterPro" id="IPR045121">
    <property type="entry name" value="CoAse"/>
</dbReference>
<comment type="cofactor">
    <cofactor evidence="2">
        <name>Mg(2+)</name>
        <dbReference type="ChEBI" id="CHEBI:18420"/>
    </cofactor>
</comment>
<dbReference type="InterPro" id="IPR000086">
    <property type="entry name" value="NUDIX_hydrolase_dom"/>
</dbReference>
<keyword evidence="4" id="KW-0378">Hydrolase</keyword>
<evidence type="ECO:0000256" key="6">
    <source>
        <dbReference type="ARBA" id="ARBA00023211"/>
    </source>
</evidence>
<evidence type="ECO:0000259" key="7">
    <source>
        <dbReference type="PROSITE" id="PS51462"/>
    </source>
</evidence>